<evidence type="ECO:0000313" key="2">
    <source>
        <dbReference type="EMBL" id="GAG43503.1"/>
    </source>
</evidence>
<dbReference type="PANTHER" id="PTHR36512">
    <property type="entry name" value="D-AMINOPEPTIDASE"/>
    <property type="match status" value="1"/>
</dbReference>
<dbReference type="InterPro" id="IPR016117">
    <property type="entry name" value="ArgJ-like_dom_sf"/>
</dbReference>
<comment type="caution">
    <text evidence="2">The sequence shown here is derived from an EMBL/GenBank/DDBJ whole genome shotgun (WGS) entry which is preliminary data.</text>
</comment>
<evidence type="ECO:0000256" key="1">
    <source>
        <dbReference type="ARBA" id="ARBA00007068"/>
    </source>
</evidence>
<dbReference type="AlphaFoldDB" id="X0Y4C0"/>
<feature type="non-terminal residue" evidence="2">
    <location>
        <position position="69"/>
    </location>
</feature>
<dbReference type="InterPro" id="IPR005321">
    <property type="entry name" value="Peptidase_S58_DmpA"/>
</dbReference>
<sequence>MGKIDLITLSVVPRGFLFMVMFSAITDVPGIKVGHYTDKEGITGCTVILCEQGAVAGVDVSGSAPGTRE</sequence>
<dbReference type="Gene3D" id="3.60.70.12">
    <property type="entry name" value="L-amino peptidase D-ALA esterase/amidase"/>
    <property type="match status" value="1"/>
</dbReference>
<dbReference type="SUPFAM" id="SSF56266">
    <property type="entry name" value="DmpA/ArgJ-like"/>
    <property type="match status" value="1"/>
</dbReference>
<comment type="similarity">
    <text evidence="1">Belongs to the peptidase S58 family.</text>
</comment>
<dbReference type="PANTHER" id="PTHR36512:SF3">
    <property type="entry name" value="BLR5678 PROTEIN"/>
    <property type="match status" value="1"/>
</dbReference>
<dbReference type="GO" id="GO:0004177">
    <property type="term" value="F:aminopeptidase activity"/>
    <property type="evidence" value="ECO:0007669"/>
    <property type="project" value="TreeGrafter"/>
</dbReference>
<proteinExistence type="inferred from homology"/>
<protein>
    <submittedName>
        <fullName evidence="2">Uncharacterized protein</fullName>
    </submittedName>
</protein>
<organism evidence="2">
    <name type="scientific">marine sediment metagenome</name>
    <dbReference type="NCBI Taxonomy" id="412755"/>
    <lineage>
        <taxon>unclassified sequences</taxon>
        <taxon>metagenomes</taxon>
        <taxon>ecological metagenomes</taxon>
    </lineage>
</organism>
<dbReference type="EMBL" id="BARS01056527">
    <property type="protein sequence ID" value="GAG43503.1"/>
    <property type="molecule type" value="Genomic_DNA"/>
</dbReference>
<reference evidence="2" key="1">
    <citation type="journal article" date="2014" name="Front. Microbiol.">
        <title>High frequency of phylogenetically diverse reductive dehalogenase-homologous genes in deep subseafloor sedimentary metagenomes.</title>
        <authorList>
            <person name="Kawai M."/>
            <person name="Futagami T."/>
            <person name="Toyoda A."/>
            <person name="Takaki Y."/>
            <person name="Nishi S."/>
            <person name="Hori S."/>
            <person name="Arai W."/>
            <person name="Tsubouchi T."/>
            <person name="Morono Y."/>
            <person name="Uchiyama I."/>
            <person name="Ito T."/>
            <person name="Fujiyama A."/>
            <person name="Inagaki F."/>
            <person name="Takami H."/>
        </authorList>
    </citation>
    <scope>NUCLEOTIDE SEQUENCE</scope>
    <source>
        <strain evidence="2">Expedition CK06-06</strain>
    </source>
</reference>
<gene>
    <name evidence="2" type="ORF">S01H1_83214</name>
</gene>
<accession>X0Y4C0</accession>
<dbReference type="Pfam" id="PF03576">
    <property type="entry name" value="Peptidase_S58"/>
    <property type="match status" value="1"/>
</dbReference>
<name>X0Y4C0_9ZZZZ</name>